<evidence type="ECO:0008006" key="4">
    <source>
        <dbReference type="Google" id="ProtNLM"/>
    </source>
</evidence>
<feature type="region of interest" description="Disordered" evidence="1">
    <location>
        <begin position="1"/>
        <end position="50"/>
    </location>
</feature>
<dbReference type="PANTHER" id="PTHR13177:SF2">
    <property type="entry name" value="DEATH-ASSOCIATED PROTEIN-LIKE 1"/>
    <property type="match status" value="1"/>
</dbReference>
<keyword evidence="3" id="KW-1185">Reference proteome</keyword>
<proteinExistence type="predicted"/>
<dbReference type="Pfam" id="PF15228">
    <property type="entry name" value="DAP"/>
    <property type="match status" value="1"/>
</dbReference>
<comment type="caution">
    <text evidence="2">The sequence shown here is derived from an EMBL/GenBank/DDBJ whole genome shotgun (WGS) entry which is preliminary data.</text>
</comment>
<evidence type="ECO:0000313" key="2">
    <source>
        <dbReference type="EMBL" id="KAG9477222.1"/>
    </source>
</evidence>
<dbReference type="GO" id="GO:0034198">
    <property type="term" value="P:cellular response to amino acid starvation"/>
    <property type="evidence" value="ECO:0007669"/>
    <property type="project" value="TreeGrafter"/>
</dbReference>
<evidence type="ECO:0000313" key="3">
    <source>
        <dbReference type="Proteomes" id="UP000770717"/>
    </source>
</evidence>
<gene>
    <name evidence="2" type="ORF">GDO78_002556</name>
</gene>
<dbReference type="GO" id="GO:0010507">
    <property type="term" value="P:negative regulation of autophagy"/>
    <property type="evidence" value="ECO:0007669"/>
    <property type="project" value="TreeGrafter"/>
</dbReference>
<evidence type="ECO:0000256" key="1">
    <source>
        <dbReference type="SAM" id="MobiDB-lite"/>
    </source>
</evidence>
<dbReference type="Proteomes" id="UP000770717">
    <property type="component" value="Unassembled WGS sequence"/>
</dbReference>
<dbReference type="InterPro" id="IPR024130">
    <property type="entry name" value="DAP1/DAPL1"/>
</dbReference>
<accession>A0A8J6EWY5</accession>
<dbReference type="OrthoDB" id="9934354at2759"/>
<protein>
    <recommendedName>
        <fullName evidence="4">Death-associated protein-like 1</fullName>
    </recommendedName>
</protein>
<organism evidence="2 3">
    <name type="scientific">Eleutherodactylus coqui</name>
    <name type="common">Puerto Rican coqui</name>
    <dbReference type="NCBI Taxonomy" id="57060"/>
    <lineage>
        <taxon>Eukaryota</taxon>
        <taxon>Metazoa</taxon>
        <taxon>Chordata</taxon>
        <taxon>Craniata</taxon>
        <taxon>Vertebrata</taxon>
        <taxon>Euteleostomi</taxon>
        <taxon>Amphibia</taxon>
        <taxon>Batrachia</taxon>
        <taxon>Anura</taxon>
        <taxon>Neobatrachia</taxon>
        <taxon>Hyloidea</taxon>
        <taxon>Eleutherodactylidae</taxon>
        <taxon>Eleutherodactylinae</taxon>
        <taxon>Eleutherodactylus</taxon>
        <taxon>Eleutherodactylus</taxon>
    </lineage>
</organism>
<dbReference type="AlphaFoldDB" id="A0A8J6EWY5"/>
<dbReference type="GO" id="GO:0070513">
    <property type="term" value="F:death domain binding"/>
    <property type="evidence" value="ECO:0007669"/>
    <property type="project" value="TreeGrafter"/>
</dbReference>
<dbReference type="GO" id="GO:0097190">
    <property type="term" value="P:apoptotic signaling pathway"/>
    <property type="evidence" value="ECO:0007669"/>
    <property type="project" value="TreeGrafter"/>
</dbReference>
<reference evidence="2" key="1">
    <citation type="thesis" date="2020" institute="ProQuest LLC" country="789 East Eisenhower Parkway, Ann Arbor, MI, USA">
        <title>Comparative Genomics and Chromosome Evolution.</title>
        <authorList>
            <person name="Mudd A.B."/>
        </authorList>
    </citation>
    <scope>NUCLEOTIDE SEQUENCE</scope>
    <source>
        <strain evidence="2">HN-11 Male</strain>
        <tissue evidence="2">Kidney and liver</tissue>
    </source>
</reference>
<dbReference type="EMBL" id="WNTK01000010">
    <property type="protein sequence ID" value="KAG9477222.1"/>
    <property type="molecule type" value="Genomic_DNA"/>
</dbReference>
<sequence length="111" mass="12230">MAKEGAVQVTEMKGGHLPAVKAGRMRVSKKQGNEENITPEKVAKKAATEKPSSTVNLTKMQAMNFLAGALEKLSHEFPAEAAQIAHQKPRPTVEKLIHSKRLHVIQQPRRC</sequence>
<dbReference type="PANTHER" id="PTHR13177">
    <property type="entry name" value="DEATH-ASSOCIATED PROTEIN 1"/>
    <property type="match status" value="1"/>
</dbReference>
<name>A0A8J6EWY5_ELECQ</name>